<dbReference type="AlphaFoldDB" id="R7UW07"/>
<dbReference type="EMBL" id="KB299334">
    <property type="protein sequence ID" value="ELU08112.1"/>
    <property type="molecule type" value="Genomic_DNA"/>
</dbReference>
<reference evidence="1 3" key="2">
    <citation type="journal article" date="2013" name="Nature">
        <title>Insights into bilaterian evolution from three spiralian genomes.</title>
        <authorList>
            <person name="Simakov O."/>
            <person name="Marletaz F."/>
            <person name="Cho S.J."/>
            <person name="Edsinger-Gonzales E."/>
            <person name="Havlak P."/>
            <person name="Hellsten U."/>
            <person name="Kuo D.H."/>
            <person name="Larsson T."/>
            <person name="Lv J."/>
            <person name="Arendt D."/>
            <person name="Savage R."/>
            <person name="Osoegawa K."/>
            <person name="de Jong P."/>
            <person name="Grimwood J."/>
            <person name="Chapman J.A."/>
            <person name="Shapiro H."/>
            <person name="Aerts A."/>
            <person name="Otillar R.P."/>
            <person name="Terry A.Y."/>
            <person name="Boore J.L."/>
            <person name="Grigoriev I.V."/>
            <person name="Lindberg D.R."/>
            <person name="Seaver E.C."/>
            <person name="Weisblat D.A."/>
            <person name="Putnam N.H."/>
            <person name="Rokhsar D.S."/>
        </authorList>
    </citation>
    <scope>NUCLEOTIDE SEQUENCE</scope>
    <source>
        <strain evidence="1 3">I ESC-2004</strain>
    </source>
</reference>
<evidence type="ECO:0000313" key="1">
    <source>
        <dbReference type="EMBL" id="ELU08112.1"/>
    </source>
</evidence>
<dbReference type="EnsemblMetazoa" id="CapteT185439">
    <property type="protein sequence ID" value="CapteP185439"/>
    <property type="gene ID" value="CapteG185439"/>
</dbReference>
<dbReference type="EMBL" id="AMQN01006852">
    <property type="status" value="NOT_ANNOTATED_CDS"/>
    <property type="molecule type" value="Genomic_DNA"/>
</dbReference>
<sequence>MTLITQETKEAPCLSELSCGMKVVAKSSILDPHMCHDWLKDYGITPVRSTKVKNRPIGVNLLAQHIRFNIRVNIEELRQLTMFSFERTAGAEHCALHCNLLSGVARKKAASDANTSSYAFALHDYGDFAWIREHLIPEMEGERRLKHCIGERDSIQAIGGHLEVIIIENIQKAGKHCYCLHPSS</sequence>
<name>R7UW07_CAPTE</name>
<reference evidence="2" key="3">
    <citation type="submission" date="2015-06" db="UniProtKB">
        <authorList>
            <consortium name="EnsemblMetazoa"/>
        </authorList>
    </citation>
    <scope>IDENTIFICATION</scope>
</reference>
<dbReference type="HOGENOM" id="CLU_1469567_0_0_1"/>
<proteinExistence type="predicted"/>
<protein>
    <submittedName>
        <fullName evidence="1 2">Uncharacterized protein</fullName>
    </submittedName>
</protein>
<keyword evidence="3" id="KW-1185">Reference proteome</keyword>
<dbReference type="Proteomes" id="UP000014760">
    <property type="component" value="Unassembled WGS sequence"/>
</dbReference>
<accession>R7UW07</accession>
<dbReference type="OrthoDB" id="1526598at2759"/>
<evidence type="ECO:0000313" key="2">
    <source>
        <dbReference type="EnsemblMetazoa" id="CapteP185439"/>
    </source>
</evidence>
<organism evidence="1">
    <name type="scientific">Capitella teleta</name>
    <name type="common">Polychaete worm</name>
    <dbReference type="NCBI Taxonomy" id="283909"/>
    <lineage>
        <taxon>Eukaryota</taxon>
        <taxon>Metazoa</taxon>
        <taxon>Spiralia</taxon>
        <taxon>Lophotrochozoa</taxon>
        <taxon>Annelida</taxon>
        <taxon>Polychaeta</taxon>
        <taxon>Sedentaria</taxon>
        <taxon>Scolecida</taxon>
        <taxon>Capitellidae</taxon>
        <taxon>Capitella</taxon>
    </lineage>
</organism>
<reference evidence="3" key="1">
    <citation type="submission" date="2012-12" db="EMBL/GenBank/DDBJ databases">
        <authorList>
            <person name="Hellsten U."/>
            <person name="Grimwood J."/>
            <person name="Chapman J.A."/>
            <person name="Shapiro H."/>
            <person name="Aerts A."/>
            <person name="Otillar R.P."/>
            <person name="Terry A.Y."/>
            <person name="Boore J.L."/>
            <person name="Simakov O."/>
            <person name="Marletaz F."/>
            <person name="Cho S.-J."/>
            <person name="Edsinger-Gonzales E."/>
            <person name="Havlak P."/>
            <person name="Kuo D.-H."/>
            <person name="Larsson T."/>
            <person name="Lv J."/>
            <person name="Arendt D."/>
            <person name="Savage R."/>
            <person name="Osoegawa K."/>
            <person name="de Jong P."/>
            <person name="Lindberg D.R."/>
            <person name="Seaver E.C."/>
            <person name="Weisblat D.A."/>
            <person name="Putnam N.H."/>
            <person name="Grigoriev I.V."/>
            <person name="Rokhsar D.S."/>
        </authorList>
    </citation>
    <scope>NUCLEOTIDE SEQUENCE</scope>
    <source>
        <strain evidence="3">I ESC-2004</strain>
    </source>
</reference>
<gene>
    <name evidence="1" type="ORF">CAPTEDRAFT_185439</name>
</gene>
<evidence type="ECO:0000313" key="3">
    <source>
        <dbReference type="Proteomes" id="UP000014760"/>
    </source>
</evidence>